<accession>A0ABS4TCG4</accession>
<feature type="region of interest" description="Disordered" evidence="1">
    <location>
        <begin position="235"/>
        <end position="258"/>
    </location>
</feature>
<sequence>MTQYDAHIDLDEKNTTHVRQLRLIGRDKTVLELGCGTGAMTRHLLGQGCQVTGVEIDAEAAEKAGRFAEQVLVADLDTPGALDELADKRFDVVLAGDVLQHLENPGQLLAKAATLLSDSGYVVASVPNVAHGSLRLSLLQGRWDYSDFGLLDRHHLRFFTHSSLEDLFTDAGLRVERTERVTVSPFDFDPQLNLKDFPSAVVELVSEDPESATLQFVLAAVPATREGALELAPEPDWDKTEKPEKAKVKARTAEPGGPPKVEGVRAVAFYLPQFHPTAENDAWWGKGFTEWTNVTKAEPIWPEHYQPRRPADLGFYDLRLPEVREAQAKLARLNGISAFCYHHYWFGGRRLLQRPFEEVLSSGSPTLPFMLCWANESWSRIWDGGDRAILQDQHYGEDDEVRRHAAYLAKAFNDPRYLKVDDRPAFVIYNVAHLPDARGYIDEFRKACVAETGVEPYLIQAITHQLDKKPAQTGCDAEVEFPPHRLGDKVSAHPDPRLAAGSHLRYEYEDVSAGCLERLDVPWVRYPCVVPSWDNTARRKVRATILHGANPEAYEKWLLAAAEHEARRRPENGLVFVNAWNEWAEGAYLEPDQRFGHGYLEATRRVFGEISVPPPAKTTTTQVGALPADYLDLRDRVVELENEVLTAYERGQKASRAADRNDAKAHSREIARLKQAINDITNGARQTAEWAKSLDKQLKERSTALEEVGHWARSMEVEVENKNRAISDGARYVRELETQLGAKNQYISELESRH</sequence>
<keyword evidence="3" id="KW-1185">Reference proteome</keyword>
<protein>
    <submittedName>
        <fullName evidence="2">2-polyprenyl-3-methyl-5-hydroxy-6-metoxy-1, 4-benzoquinol methylase</fullName>
    </submittedName>
</protein>
<evidence type="ECO:0000256" key="1">
    <source>
        <dbReference type="SAM" id="MobiDB-lite"/>
    </source>
</evidence>
<dbReference type="GO" id="GO:0008168">
    <property type="term" value="F:methyltransferase activity"/>
    <property type="evidence" value="ECO:0007669"/>
    <property type="project" value="UniProtKB-KW"/>
</dbReference>
<dbReference type="Pfam" id="PF14307">
    <property type="entry name" value="Glyco_tran_WbsX"/>
    <property type="match status" value="1"/>
</dbReference>
<reference evidence="2 3" key="1">
    <citation type="submission" date="2021-03" db="EMBL/GenBank/DDBJ databases">
        <title>Sequencing the genomes of 1000 actinobacteria strains.</title>
        <authorList>
            <person name="Klenk H.-P."/>
        </authorList>
    </citation>
    <scope>NUCLEOTIDE SEQUENCE [LARGE SCALE GENOMIC DNA]</scope>
    <source>
        <strain evidence="2 3">DSM 46670</strain>
    </source>
</reference>
<dbReference type="Gene3D" id="3.20.20.80">
    <property type="entry name" value="Glycosidases"/>
    <property type="match status" value="1"/>
</dbReference>
<name>A0ABS4TCG4_9PSEU</name>
<dbReference type="RefSeq" id="WP_209636810.1">
    <property type="nucleotide sequence ID" value="NZ_JAGINW010000001.1"/>
</dbReference>
<comment type="caution">
    <text evidence="2">The sequence shown here is derived from an EMBL/GenBank/DDBJ whole genome shotgun (WGS) entry which is preliminary data.</text>
</comment>
<dbReference type="InterPro" id="IPR029063">
    <property type="entry name" value="SAM-dependent_MTases_sf"/>
</dbReference>
<keyword evidence="2" id="KW-0489">Methyltransferase</keyword>
<dbReference type="PANTHER" id="PTHR41244:SF1">
    <property type="entry name" value="GLYCOSYLTRANSFERASE"/>
    <property type="match status" value="1"/>
</dbReference>
<proteinExistence type="predicted"/>
<dbReference type="PROSITE" id="PS01131">
    <property type="entry name" value="RRNA_A_DIMETH"/>
    <property type="match status" value="1"/>
</dbReference>
<dbReference type="Gene3D" id="3.40.50.150">
    <property type="entry name" value="Vaccinia Virus protein VP39"/>
    <property type="match status" value="1"/>
</dbReference>
<dbReference type="CDD" id="cd11579">
    <property type="entry name" value="Glyco_tran_WbsX"/>
    <property type="match status" value="1"/>
</dbReference>
<dbReference type="Pfam" id="PF13489">
    <property type="entry name" value="Methyltransf_23"/>
    <property type="match status" value="1"/>
</dbReference>
<dbReference type="InterPro" id="IPR020596">
    <property type="entry name" value="rRNA_Ade_Mease_Trfase_CS"/>
</dbReference>
<keyword evidence="2" id="KW-0808">Transferase</keyword>
<dbReference type="CDD" id="cd02440">
    <property type="entry name" value="AdoMet_MTases"/>
    <property type="match status" value="1"/>
</dbReference>
<dbReference type="InterPro" id="IPR032719">
    <property type="entry name" value="WbsX"/>
</dbReference>
<organism evidence="2 3">
    <name type="scientific">Kibdelosporangium banguiense</name>
    <dbReference type="NCBI Taxonomy" id="1365924"/>
    <lineage>
        <taxon>Bacteria</taxon>
        <taxon>Bacillati</taxon>
        <taxon>Actinomycetota</taxon>
        <taxon>Actinomycetes</taxon>
        <taxon>Pseudonocardiales</taxon>
        <taxon>Pseudonocardiaceae</taxon>
        <taxon>Kibdelosporangium</taxon>
    </lineage>
</organism>
<dbReference type="Proteomes" id="UP001519332">
    <property type="component" value="Unassembled WGS sequence"/>
</dbReference>
<evidence type="ECO:0000313" key="2">
    <source>
        <dbReference type="EMBL" id="MBP2321755.1"/>
    </source>
</evidence>
<evidence type="ECO:0000313" key="3">
    <source>
        <dbReference type="Proteomes" id="UP001519332"/>
    </source>
</evidence>
<gene>
    <name evidence="2" type="ORF">JOF56_002140</name>
</gene>
<dbReference type="EMBL" id="JAGINW010000001">
    <property type="protein sequence ID" value="MBP2321755.1"/>
    <property type="molecule type" value="Genomic_DNA"/>
</dbReference>
<dbReference type="SUPFAM" id="SSF53335">
    <property type="entry name" value="S-adenosyl-L-methionine-dependent methyltransferases"/>
    <property type="match status" value="1"/>
</dbReference>
<feature type="compositionally biased region" description="Basic and acidic residues" evidence="1">
    <location>
        <begin position="236"/>
        <end position="247"/>
    </location>
</feature>
<dbReference type="PANTHER" id="PTHR41244">
    <property type="entry name" value="RHAMNAN SYNTHESIS F"/>
    <property type="match status" value="1"/>
</dbReference>
<dbReference type="GO" id="GO:0032259">
    <property type="term" value="P:methylation"/>
    <property type="evidence" value="ECO:0007669"/>
    <property type="project" value="UniProtKB-KW"/>
</dbReference>